<evidence type="ECO:0000256" key="14">
    <source>
        <dbReference type="ARBA" id="ARBA00023180"/>
    </source>
</evidence>
<dbReference type="Proteomes" id="UP001591681">
    <property type="component" value="Unassembled WGS sequence"/>
</dbReference>
<evidence type="ECO:0000256" key="1">
    <source>
        <dbReference type="ARBA" id="ARBA00004251"/>
    </source>
</evidence>
<feature type="region of interest" description="Disordered" evidence="16">
    <location>
        <begin position="40"/>
        <end position="71"/>
    </location>
</feature>
<organism evidence="19 20">
    <name type="scientific">Coilia grayii</name>
    <name type="common">Gray's grenadier anchovy</name>
    <dbReference type="NCBI Taxonomy" id="363190"/>
    <lineage>
        <taxon>Eukaryota</taxon>
        <taxon>Metazoa</taxon>
        <taxon>Chordata</taxon>
        <taxon>Craniata</taxon>
        <taxon>Vertebrata</taxon>
        <taxon>Euteleostomi</taxon>
        <taxon>Actinopterygii</taxon>
        <taxon>Neopterygii</taxon>
        <taxon>Teleostei</taxon>
        <taxon>Clupei</taxon>
        <taxon>Clupeiformes</taxon>
        <taxon>Clupeoidei</taxon>
        <taxon>Engraulidae</taxon>
        <taxon>Coilinae</taxon>
        <taxon>Coilia</taxon>
    </lineage>
</organism>
<evidence type="ECO:0000256" key="5">
    <source>
        <dbReference type="ARBA" id="ARBA00022475"/>
    </source>
</evidence>
<keyword evidence="13" id="KW-1015">Disulfide bond</keyword>
<feature type="signal peptide" evidence="17">
    <location>
        <begin position="1"/>
        <end position="24"/>
    </location>
</feature>
<evidence type="ECO:0000256" key="11">
    <source>
        <dbReference type="ARBA" id="ARBA00022989"/>
    </source>
</evidence>
<dbReference type="PANTHER" id="PTHR11576:SF2">
    <property type="entry name" value="ZONA PELLUCIDA SPERM-BINDING PROTEIN 3"/>
    <property type="match status" value="1"/>
</dbReference>
<keyword evidence="8" id="KW-0165">Cleavage on pair of basic residues</keyword>
<evidence type="ECO:0000256" key="16">
    <source>
        <dbReference type="SAM" id="MobiDB-lite"/>
    </source>
</evidence>
<dbReference type="Gene3D" id="2.60.40.3210">
    <property type="entry name" value="Zona pellucida, ZP-N domain"/>
    <property type="match status" value="1"/>
</dbReference>
<evidence type="ECO:0000256" key="4">
    <source>
        <dbReference type="ARBA" id="ARBA00017980"/>
    </source>
</evidence>
<dbReference type="InterPro" id="IPR055355">
    <property type="entry name" value="ZP-C"/>
</dbReference>
<dbReference type="Pfam" id="PF23344">
    <property type="entry name" value="ZP-N"/>
    <property type="match status" value="1"/>
</dbReference>
<keyword evidence="9" id="KW-0812">Transmembrane</keyword>
<dbReference type="InterPro" id="IPR042235">
    <property type="entry name" value="ZP-C_dom"/>
</dbReference>
<keyword evidence="12" id="KW-0472">Membrane</keyword>
<dbReference type="GO" id="GO:0005886">
    <property type="term" value="C:plasma membrane"/>
    <property type="evidence" value="ECO:0007669"/>
    <property type="project" value="UniProtKB-SubCell"/>
</dbReference>
<evidence type="ECO:0000256" key="8">
    <source>
        <dbReference type="ARBA" id="ARBA00022685"/>
    </source>
</evidence>
<feature type="domain" description="ZP" evidence="18">
    <location>
        <begin position="272"/>
        <end position="532"/>
    </location>
</feature>
<comment type="caution">
    <text evidence="19">The sequence shown here is derived from an EMBL/GenBank/DDBJ whole genome shotgun (WGS) entry which is preliminary data.</text>
</comment>
<keyword evidence="7" id="KW-0272">Extracellular matrix</keyword>
<dbReference type="PRINTS" id="PR00023">
    <property type="entry name" value="ZPELLUCIDA"/>
</dbReference>
<dbReference type="Pfam" id="PF00100">
    <property type="entry name" value="Zona_pellucida"/>
    <property type="match status" value="1"/>
</dbReference>
<dbReference type="PROSITE" id="PS51034">
    <property type="entry name" value="ZP_2"/>
    <property type="match status" value="1"/>
</dbReference>
<dbReference type="EMBL" id="JBHFQA010000002">
    <property type="protein sequence ID" value="KAL2102807.1"/>
    <property type="molecule type" value="Genomic_DNA"/>
</dbReference>
<evidence type="ECO:0000256" key="12">
    <source>
        <dbReference type="ARBA" id="ARBA00023136"/>
    </source>
</evidence>
<name>A0ABD1KUI2_9TELE</name>
<dbReference type="AlphaFoldDB" id="A0ABD1KUI2"/>
<comment type="subcellular location">
    <subcellularLocation>
        <location evidence="1">Cell membrane</location>
        <topology evidence="1">Single-pass type I membrane protein</topology>
    </subcellularLocation>
    <subcellularLocation>
        <location evidence="2">Secreted</location>
        <location evidence="2">Extracellular space</location>
        <location evidence="2">Extracellular matrix</location>
    </subcellularLocation>
</comment>
<evidence type="ECO:0000256" key="9">
    <source>
        <dbReference type="ARBA" id="ARBA00022692"/>
    </source>
</evidence>
<evidence type="ECO:0000256" key="2">
    <source>
        <dbReference type="ARBA" id="ARBA00004498"/>
    </source>
</evidence>
<keyword evidence="20" id="KW-1185">Reference proteome</keyword>
<dbReference type="Gene3D" id="2.60.40.4100">
    <property type="entry name" value="Zona pellucida, ZP-C domain"/>
    <property type="match status" value="1"/>
</dbReference>
<evidence type="ECO:0000256" key="10">
    <source>
        <dbReference type="ARBA" id="ARBA00022729"/>
    </source>
</evidence>
<evidence type="ECO:0000256" key="15">
    <source>
        <dbReference type="ARBA" id="ARBA00030824"/>
    </source>
</evidence>
<evidence type="ECO:0000256" key="6">
    <source>
        <dbReference type="ARBA" id="ARBA00022525"/>
    </source>
</evidence>
<dbReference type="PANTHER" id="PTHR11576">
    <property type="entry name" value="ZONA PELLUCIDA SPERM-BINDING PROTEIN 3"/>
    <property type="match status" value="1"/>
</dbReference>
<accession>A0ABD1KUI2</accession>
<dbReference type="InterPro" id="IPR001507">
    <property type="entry name" value="ZP_dom"/>
</dbReference>
<evidence type="ECO:0000256" key="17">
    <source>
        <dbReference type="SAM" id="SignalP"/>
    </source>
</evidence>
<keyword evidence="11" id="KW-1133">Transmembrane helix</keyword>
<evidence type="ECO:0000313" key="19">
    <source>
        <dbReference type="EMBL" id="KAL2102807.1"/>
    </source>
</evidence>
<evidence type="ECO:0000259" key="18">
    <source>
        <dbReference type="PROSITE" id="PS51034"/>
    </source>
</evidence>
<dbReference type="InterPro" id="IPR055356">
    <property type="entry name" value="ZP-N"/>
</dbReference>
<keyword evidence="10 17" id="KW-0732">Signal</keyword>
<reference evidence="19 20" key="1">
    <citation type="submission" date="2024-09" db="EMBL/GenBank/DDBJ databases">
        <title>A chromosome-level genome assembly of Gray's grenadier anchovy, Coilia grayii.</title>
        <authorList>
            <person name="Fu Z."/>
        </authorList>
    </citation>
    <scope>NUCLEOTIDE SEQUENCE [LARGE SCALE GENOMIC DNA]</scope>
    <source>
        <strain evidence="19">G4</strain>
        <tissue evidence="19">Muscle</tissue>
    </source>
</reference>
<keyword evidence="6" id="KW-0964">Secreted</keyword>
<evidence type="ECO:0000256" key="13">
    <source>
        <dbReference type="ARBA" id="ARBA00023157"/>
    </source>
</evidence>
<evidence type="ECO:0000256" key="7">
    <source>
        <dbReference type="ARBA" id="ARBA00022530"/>
    </source>
</evidence>
<comment type="similarity">
    <text evidence="3">Belongs to the ZP domain family. ZPC subfamily.</text>
</comment>
<keyword evidence="14" id="KW-0325">Glycoprotein</keyword>
<keyword evidence="5" id="KW-1003">Cell membrane</keyword>
<feature type="chain" id="PRO_5044877976" description="Zona pellucida sperm-binding protein 3" evidence="17">
    <location>
        <begin position="25"/>
        <end position="564"/>
    </location>
</feature>
<sequence>MVTAGGVACVLALVCACGYSDSSGLSSGEGVWGDMKQHTVHATAKHQGVQERPKSKQTQAHRSEASAPLREMPQHRWKALRFLLEKARRKLPAQALAPKAMRTLVHDSQGHEGWLEPQPWHLKQKQAQHSPVKATWVMGVRPVSSASDPVSKSHSPIVMGLRSQEPEMDEASAQRPSAETLVTNLTTTETLVITPLTPTPATEPLLTDTPTAESLEHDVPSFWKPPVALNPHVQKSTSESEQSFQSPGFQVLPTNDPVTVNEPVDPQSVSAHCGESLLHLQVKRDFFGTGQLISPLDVSLGGCAPTGFNSFSETLLFETELHTCGSTVEMTDSLLIYTFALYYMPVSTKDTFTVKSHSTVVNISCQYQRLQSVSSSGLMPTWQDFRNTNVFEAILDFSLKLMNDDWMAERASAKYFLGDVMNVEASVHQLGHVPFQVFVEKCVASSGTEREADPAYYFIEKDGCLLDSKLAQSRSQFMPTTQDGALRFQLETFRFAGVSQNTLYITCTLTAVLNSNVTDHMHKACHFSRDTHRWVSADGRDEICSCCAEETCPHRRARSLDGKS</sequence>
<gene>
    <name evidence="19" type="ORF">ACEWY4_001975</name>
</gene>
<dbReference type="SMART" id="SM00241">
    <property type="entry name" value="ZP"/>
    <property type="match status" value="1"/>
</dbReference>
<evidence type="ECO:0000313" key="20">
    <source>
        <dbReference type="Proteomes" id="UP001591681"/>
    </source>
</evidence>
<dbReference type="InterPro" id="IPR048290">
    <property type="entry name" value="ZP_chr"/>
</dbReference>
<dbReference type="FunFam" id="2.60.40.3210:FF:000001">
    <property type="entry name" value="Zona pellucida sperm-binding protein 3"/>
    <property type="match status" value="1"/>
</dbReference>
<dbReference type="FunFam" id="2.60.40.4100:FF:000002">
    <property type="entry name" value="Zona pellucida sperm-binding protein 3"/>
    <property type="match status" value="1"/>
</dbReference>
<proteinExistence type="inferred from homology"/>
<evidence type="ECO:0000256" key="3">
    <source>
        <dbReference type="ARBA" id="ARBA00006735"/>
    </source>
</evidence>
<protein>
    <recommendedName>
        <fullName evidence="4">Zona pellucida sperm-binding protein 3</fullName>
    </recommendedName>
    <alternativeName>
        <fullName evidence="15">Zona pellucida glycoprotein 3</fullName>
    </alternativeName>
</protein>